<dbReference type="AlphaFoldDB" id="A0A9Q1AYS3"/>
<dbReference type="EMBL" id="JAPFRF010000010">
    <property type="protein sequence ID" value="KAJ7320196.1"/>
    <property type="molecule type" value="Genomic_DNA"/>
</dbReference>
<accession>A0A9Q1AYS3</accession>
<comment type="caution">
    <text evidence="5">The sequence shown here is derived from an EMBL/GenBank/DDBJ whole genome shotgun (WGS) entry which is preliminary data.</text>
</comment>
<name>A0A9Q1AYS3_9SAUR</name>
<dbReference type="PANTHER" id="PTHR47544:SF5">
    <property type="entry name" value="SPERMATOGENESIS-ASSOCIATED 13"/>
    <property type="match status" value="1"/>
</dbReference>
<organism evidence="5 6">
    <name type="scientific">Phrynocephalus forsythii</name>
    <dbReference type="NCBI Taxonomy" id="171643"/>
    <lineage>
        <taxon>Eukaryota</taxon>
        <taxon>Metazoa</taxon>
        <taxon>Chordata</taxon>
        <taxon>Craniata</taxon>
        <taxon>Vertebrata</taxon>
        <taxon>Euteleostomi</taxon>
        <taxon>Lepidosauria</taxon>
        <taxon>Squamata</taxon>
        <taxon>Bifurcata</taxon>
        <taxon>Unidentata</taxon>
        <taxon>Episquamata</taxon>
        <taxon>Toxicofera</taxon>
        <taxon>Iguania</taxon>
        <taxon>Acrodonta</taxon>
        <taxon>Agamidae</taxon>
        <taxon>Agaminae</taxon>
        <taxon>Phrynocephalus</taxon>
    </lineage>
</organism>
<dbReference type="GO" id="GO:0005737">
    <property type="term" value="C:cytoplasm"/>
    <property type="evidence" value="ECO:0007669"/>
    <property type="project" value="UniProtKB-SubCell"/>
</dbReference>
<gene>
    <name evidence="5" type="ORF">JRQ81_019707</name>
</gene>
<feature type="region of interest" description="Disordered" evidence="4">
    <location>
        <begin position="522"/>
        <end position="552"/>
    </location>
</feature>
<comment type="subcellular location">
    <subcellularLocation>
        <location evidence="1">Cytoplasm</location>
    </subcellularLocation>
</comment>
<feature type="region of interest" description="Disordered" evidence="4">
    <location>
        <begin position="322"/>
        <end position="351"/>
    </location>
</feature>
<feature type="compositionally biased region" description="Polar residues" evidence="4">
    <location>
        <begin position="572"/>
        <end position="584"/>
    </location>
</feature>
<keyword evidence="3" id="KW-0344">Guanine-nucleotide releasing factor</keyword>
<feature type="compositionally biased region" description="Basic and acidic residues" evidence="4">
    <location>
        <begin position="538"/>
        <end position="551"/>
    </location>
</feature>
<feature type="region of interest" description="Disordered" evidence="4">
    <location>
        <begin position="369"/>
        <end position="492"/>
    </location>
</feature>
<feature type="compositionally biased region" description="Polar residues" evidence="4">
    <location>
        <begin position="322"/>
        <end position="340"/>
    </location>
</feature>
<proteinExistence type="predicted"/>
<reference evidence="5" key="1">
    <citation type="journal article" date="2023" name="DNA Res.">
        <title>Chromosome-level genome assembly of Phrynocephalus forsythii using third-generation DNA sequencing and Hi-C analysis.</title>
        <authorList>
            <person name="Qi Y."/>
            <person name="Zhao W."/>
            <person name="Zhao Y."/>
            <person name="Niu C."/>
            <person name="Cao S."/>
            <person name="Zhang Y."/>
        </authorList>
    </citation>
    <scope>NUCLEOTIDE SEQUENCE</scope>
    <source>
        <tissue evidence="5">Muscle</tissue>
    </source>
</reference>
<protein>
    <submittedName>
        <fullName evidence="5">Uncharacterized protein</fullName>
    </submittedName>
</protein>
<dbReference type="Proteomes" id="UP001142489">
    <property type="component" value="Unassembled WGS sequence"/>
</dbReference>
<feature type="compositionally biased region" description="Polar residues" evidence="4">
    <location>
        <begin position="379"/>
        <end position="395"/>
    </location>
</feature>
<feature type="region of interest" description="Disordered" evidence="4">
    <location>
        <begin position="203"/>
        <end position="230"/>
    </location>
</feature>
<evidence type="ECO:0000256" key="4">
    <source>
        <dbReference type="SAM" id="MobiDB-lite"/>
    </source>
</evidence>
<evidence type="ECO:0000313" key="5">
    <source>
        <dbReference type="EMBL" id="KAJ7320196.1"/>
    </source>
</evidence>
<feature type="compositionally biased region" description="Basic and acidic residues" evidence="4">
    <location>
        <begin position="588"/>
        <end position="597"/>
    </location>
</feature>
<feature type="compositionally biased region" description="Low complexity" evidence="4">
    <location>
        <begin position="445"/>
        <end position="466"/>
    </location>
</feature>
<evidence type="ECO:0000256" key="1">
    <source>
        <dbReference type="ARBA" id="ARBA00004496"/>
    </source>
</evidence>
<dbReference type="PANTHER" id="PTHR47544">
    <property type="entry name" value="RHO GUANINE NUCLEOTIDE EXCHANGE FACTOR 4"/>
    <property type="match status" value="1"/>
</dbReference>
<evidence type="ECO:0000313" key="6">
    <source>
        <dbReference type="Proteomes" id="UP001142489"/>
    </source>
</evidence>
<evidence type="ECO:0000256" key="3">
    <source>
        <dbReference type="ARBA" id="ARBA00022658"/>
    </source>
</evidence>
<evidence type="ECO:0000256" key="2">
    <source>
        <dbReference type="ARBA" id="ARBA00022490"/>
    </source>
</evidence>
<feature type="region of interest" description="Disordered" evidence="4">
    <location>
        <begin position="569"/>
        <end position="607"/>
    </location>
</feature>
<keyword evidence="6" id="KW-1185">Reference proteome</keyword>
<feature type="region of interest" description="Disordered" evidence="4">
    <location>
        <begin position="1"/>
        <end position="55"/>
    </location>
</feature>
<keyword evidence="2" id="KW-0963">Cytoplasm</keyword>
<sequence>MAVQTAGEQNPHDRCEHSSPQRCSNEEGLQLGEDDGEKTLDVSYSSPSPPGCTENMTAHQNGCGNGTAATCMIMDNKESRTNATSLCHNGGCDVSGSCGNGSQEDKASPSKIMRFFSTPRKRCGSNAERPHSLIVMGNSSTWNALSNIRKMGSFKKLKSSVLQGVPAKEDLDNLNDSMPENSIRKHVPNSTVVRVQTNRYSYSGPLHDLQGTTDATLVSDNSDGEESDDSFLRNTRRSRSIRRAYGVGRINLQDTDKIQESTRTGSPVTQEPQICEIVVKDSESSKVIYRKSKSTDNLNFLKKSSFKRKSASNLTEVINDKQISPRTISTSSADSDQANRNSERRSKRWKSPIRAKDFDRVLKLVSNVTDATLRKDSPNSEAPSSSEQNQRTRPNSRLHEDYSRRVSSSNESDRRRGLPPRTRADPVTSKASTQSSEDSHLGIPDASSQRISSSDLSDSVCLSPSLRDPGMVPNEVFYEGPEGTEGSSQVPYPPEHAVLPAQPLVPQAQSPDAENLKYHMNLHGPDQQSTLSLSSVESEERGEGSAAKLEKSQVGFRDSVQAMYYDDMNEDSGISSHSQLSLNLVPSADEKKEEPAERPPVPAHQVPPYKAVSARFPPFHLFSKHTHWSGQSWM</sequence>
<dbReference type="GO" id="GO:0005085">
    <property type="term" value="F:guanyl-nucleotide exchange factor activity"/>
    <property type="evidence" value="ECO:0007669"/>
    <property type="project" value="UniProtKB-KW"/>
</dbReference>
<feature type="compositionally biased region" description="Basic and acidic residues" evidence="4">
    <location>
        <begin position="10"/>
        <end position="19"/>
    </location>
</feature>
<dbReference type="OrthoDB" id="660555at2759"/>